<reference evidence="2" key="1">
    <citation type="journal article" date="2020" name="Stud. Mycol.">
        <title>101 Dothideomycetes genomes: a test case for predicting lifestyles and emergence of pathogens.</title>
        <authorList>
            <person name="Haridas S."/>
            <person name="Albert R."/>
            <person name="Binder M."/>
            <person name="Bloem J."/>
            <person name="Labutti K."/>
            <person name="Salamov A."/>
            <person name="Andreopoulos B."/>
            <person name="Baker S."/>
            <person name="Barry K."/>
            <person name="Bills G."/>
            <person name="Bluhm B."/>
            <person name="Cannon C."/>
            <person name="Castanera R."/>
            <person name="Culley D."/>
            <person name="Daum C."/>
            <person name="Ezra D."/>
            <person name="Gonzalez J."/>
            <person name="Henrissat B."/>
            <person name="Kuo A."/>
            <person name="Liang C."/>
            <person name="Lipzen A."/>
            <person name="Lutzoni F."/>
            <person name="Magnuson J."/>
            <person name="Mondo S."/>
            <person name="Nolan M."/>
            <person name="Ohm R."/>
            <person name="Pangilinan J."/>
            <person name="Park H.-J."/>
            <person name="Ramirez L."/>
            <person name="Alfaro M."/>
            <person name="Sun H."/>
            <person name="Tritt A."/>
            <person name="Yoshinaga Y."/>
            <person name="Zwiers L.-H."/>
            <person name="Turgeon B."/>
            <person name="Goodwin S."/>
            <person name="Spatafora J."/>
            <person name="Crous P."/>
            <person name="Grigoriev I."/>
        </authorList>
    </citation>
    <scope>NUCLEOTIDE SEQUENCE</scope>
    <source>
        <strain evidence="2">CBS 627.86</strain>
    </source>
</reference>
<evidence type="ECO:0000313" key="3">
    <source>
        <dbReference type="Proteomes" id="UP000799770"/>
    </source>
</evidence>
<keyword evidence="3" id="KW-1185">Reference proteome</keyword>
<name>A0A6A5YDY8_9PLEO</name>
<organism evidence="2 3">
    <name type="scientific">Lophiotrema nucula</name>
    <dbReference type="NCBI Taxonomy" id="690887"/>
    <lineage>
        <taxon>Eukaryota</taxon>
        <taxon>Fungi</taxon>
        <taxon>Dikarya</taxon>
        <taxon>Ascomycota</taxon>
        <taxon>Pezizomycotina</taxon>
        <taxon>Dothideomycetes</taxon>
        <taxon>Pleosporomycetidae</taxon>
        <taxon>Pleosporales</taxon>
        <taxon>Lophiotremataceae</taxon>
        <taxon>Lophiotrema</taxon>
    </lineage>
</organism>
<protein>
    <submittedName>
        <fullName evidence="2">Uncharacterized protein</fullName>
    </submittedName>
</protein>
<proteinExistence type="predicted"/>
<feature type="compositionally biased region" description="Basic and acidic residues" evidence="1">
    <location>
        <begin position="54"/>
        <end position="74"/>
    </location>
</feature>
<feature type="compositionally biased region" description="Acidic residues" evidence="1">
    <location>
        <begin position="84"/>
        <end position="155"/>
    </location>
</feature>
<dbReference type="AlphaFoldDB" id="A0A6A5YDY8"/>
<gene>
    <name evidence="2" type="ORF">BDV96DRAFT_655769</name>
</gene>
<accession>A0A6A5YDY8</accession>
<dbReference type="EMBL" id="ML977386">
    <property type="protein sequence ID" value="KAF2105275.1"/>
    <property type="molecule type" value="Genomic_DNA"/>
</dbReference>
<evidence type="ECO:0000313" key="2">
    <source>
        <dbReference type="EMBL" id="KAF2105275.1"/>
    </source>
</evidence>
<evidence type="ECO:0000256" key="1">
    <source>
        <dbReference type="SAM" id="MobiDB-lite"/>
    </source>
</evidence>
<sequence length="183" mass="21104">MEAVNWTDPELLKLLESPPQRRVSWHVKTTRYVPKARHEQPFAHPPTTVETEEESRITDKEREDRILELWKAERGGTGGKESVGEEEDESEEEMSDEEMSDEEMSDEVSGEESEGKDDESSEVESEVDDDDEMEEDDDDDEMEEDDDDDEMEGAEVGEYLRRVGLCQCGTCRRLGENCDGRFR</sequence>
<feature type="region of interest" description="Disordered" evidence="1">
    <location>
        <begin position="34"/>
        <end position="156"/>
    </location>
</feature>
<dbReference type="Proteomes" id="UP000799770">
    <property type="component" value="Unassembled WGS sequence"/>
</dbReference>